<proteinExistence type="predicted"/>
<dbReference type="InterPro" id="IPR051358">
    <property type="entry name" value="TF_AMS/ICE1/BHLH6-like"/>
</dbReference>
<dbReference type="GO" id="GO:0005634">
    <property type="term" value="C:nucleus"/>
    <property type="evidence" value="ECO:0007669"/>
    <property type="project" value="UniProtKB-SubCell"/>
</dbReference>
<dbReference type="AlphaFoldDB" id="A0A834ZE52"/>
<feature type="region of interest" description="Disordered" evidence="3">
    <location>
        <begin position="103"/>
        <end position="122"/>
    </location>
</feature>
<evidence type="ECO:0000259" key="5">
    <source>
        <dbReference type="Pfam" id="PF22754"/>
    </source>
</evidence>
<sequence length="371" mass="41883">MNCLGVSEQQFPTSSDNRLKNDVFFEGSKYPVLSINSNPENGYELPVIESSVNKGLGHDKNSINQESGSTLYGLWFPILLRASILGDAIEFVKELQKQVKDLQDEIEESDGEDVKNSDSNNSVQAEMLNPNKVQVDVSLIARNEFFLKVFCDHKPGGFVRLMEALNSLGLEVKKANVTTFKGLVSNVFRIIHLWNTTELYIHPLFTMTDLSDQLLQLSLSENKKLVTLDEGVWLEACHDCERGLLGRFVTDRPLNWNVAKATIIQARRTTKGVHVTDLNDDVILFKFVDERDMQNVLRHEPWSFNGHLLQLTRWIAECTTKEINFGLTPFWVQLHELPTSMITKRVGQALGGEIGEVLDVDLPQGSHSRGK</sequence>
<dbReference type="PANTHER" id="PTHR31945">
    <property type="entry name" value="TRANSCRIPTION FACTOR SCREAM2-RELATED"/>
    <property type="match status" value="1"/>
</dbReference>
<dbReference type="GO" id="GO:0043565">
    <property type="term" value="F:sequence-specific DNA binding"/>
    <property type="evidence" value="ECO:0007669"/>
    <property type="project" value="TreeGrafter"/>
</dbReference>
<name>A0A834ZE52_TETSI</name>
<dbReference type="InterPro" id="IPR025558">
    <property type="entry name" value="DUF4283"/>
</dbReference>
<protein>
    <recommendedName>
        <fullName evidence="8">DUF4283 domain-containing protein</fullName>
    </recommendedName>
</protein>
<keyword evidence="2" id="KW-0539">Nucleus</keyword>
<organism evidence="6 7">
    <name type="scientific">Tetracentron sinense</name>
    <name type="common">Spur-leaf</name>
    <dbReference type="NCBI Taxonomy" id="13715"/>
    <lineage>
        <taxon>Eukaryota</taxon>
        <taxon>Viridiplantae</taxon>
        <taxon>Streptophyta</taxon>
        <taxon>Embryophyta</taxon>
        <taxon>Tracheophyta</taxon>
        <taxon>Spermatophyta</taxon>
        <taxon>Magnoliopsida</taxon>
        <taxon>Trochodendrales</taxon>
        <taxon>Trochodendraceae</taxon>
        <taxon>Tetracentron</taxon>
    </lineage>
</organism>
<dbReference type="Proteomes" id="UP000655225">
    <property type="component" value="Unassembled WGS sequence"/>
</dbReference>
<dbReference type="Pfam" id="PF22754">
    <property type="entry name" value="bHLH-TF_ACT-like_plant"/>
    <property type="match status" value="1"/>
</dbReference>
<evidence type="ECO:0008006" key="8">
    <source>
        <dbReference type="Google" id="ProtNLM"/>
    </source>
</evidence>
<feature type="domain" description="Plant bHLH transcription factor ACT-like" evidence="5">
    <location>
        <begin position="134"/>
        <end position="186"/>
    </location>
</feature>
<dbReference type="OrthoDB" id="1750606at2759"/>
<evidence type="ECO:0000256" key="1">
    <source>
        <dbReference type="ARBA" id="ARBA00004123"/>
    </source>
</evidence>
<dbReference type="PANTHER" id="PTHR31945:SF11">
    <property type="entry name" value="TRANSCRIPTION FACTOR ABORTED MICROSPORES"/>
    <property type="match status" value="1"/>
</dbReference>
<dbReference type="GO" id="GO:0003700">
    <property type="term" value="F:DNA-binding transcription factor activity"/>
    <property type="evidence" value="ECO:0007669"/>
    <property type="project" value="TreeGrafter"/>
</dbReference>
<dbReference type="EMBL" id="JABCRI010000006">
    <property type="protein sequence ID" value="KAF8405440.1"/>
    <property type="molecule type" value="Genomic_DNA"/>
</dbReference>
<evidence type="ECO:0000313" key="6">
    <source>
        <dbReference type="EMBL" id="KAF8405440.1"/>
    </source>
</evidence>
<dbReference type="Pfam" id="PF14111">
    <property type="entry name" value="DUF4283"/>
    <property type="match status" value="1"/>
</dbReference>
<evidence type="ECO:0000256" key="2">
    <source>
        <dbReference type="ARBA" id="ARBA00023242"/>
    </source>
</evidence>
<comment type="caution">
    <text evidence="6">The sequence shown here is derived from an EMBL/GenBank/DDBJ whole genome shotgun (WGS) entry which is preliminary data.</text>
</comment>
<evidence type="ECO:0000256" key="3">
    <source>
        <dbReference type="SAM" id="MobiDB-lite"/>
    </source>
</evidence>
<evidence type="ECO:0000259" key="4">
    <source>
        <dbReference type="Pfam" id="PF14111"/>
    </source>
</evidence>
<dbReference type="InterPro" id="IPR054502">
    <property type="entry name" value="bHLH-TF_ACT-like_plant"/>
</dbReference>
<accession>A0A834ZE52</accession>
<feature type="domain" description="DUF4283" evidence="4">
    <location>
        <begin position="239"/>
        <end position="319"/>
    </location>
</feature>
<comment type="subcellular location">
    <subcellularLocation>
        <location evidence="1">Nucleus</location>
    </subcellularLocation>
</comment>
<keyword evidence="7" id="KW-1185">Reference proteome</keyword>
<reference evidence="6 7" key="1">
    <citation type="submission" date="2020-04" db="EMBL/GenBank/DDBJ databases">
        <title>Plant Genome Project.</title>
        <authorList>
            <person name="Zhang R.-G."/>
        </authorList>
    </citation>
    <scope>NUCLEOTIDE SEQUENCE [LARGE SCALE GENOMIC DNA]</scope>
    <source>
        <strain evidence="6">YNK0</strain>
        <tissue evidence="6">Leaf</tissue>
    </source>
</reference>
<evidence type="ECO:0000313" key="7">
    <source>
        <dbReference type="Proteomes" id="UP000655225"/>
    </source>
</evidence>
<gene>
    <name evidence="6" type="ORF">HHK36_010346</name>
</gene>